<evidence type="ECO:0000256" key="1">
    <source>
        <dbReference type="SAM" id="MobiDB-lite"/>
    </source>
</evidence>
<evidence type="ECO:0000313" key="5">
    <source>
        <dbReference type="Proteomes" id="UP000662747"/>
    </source>
</evidence>
<feature type="domain" description="CARDB" evidence="3">
    <location>
        <begin position="83"/>
        <end position="170"/>
    </location>
</feature>
<keyword evidence="2" id="KW-0732">Signal</keyword>
<proteinExistence type="predicted"/>
<sequence>MTVSNVWLGNLRPALVVLGALAMSGCNMGPVDAEGEPLAESEAQMQCNDCEPPPPVEDPLPPAPDLRPINSSAGNPYCVISWANNQPLLGVLVKNVGDATAPASTTRVRFTWATGYSESFEATPSLAPGGTRYHWVYIPQSCWDPYCDFQYDADYGNVVAESSETNNSATGYCTVL</sequence>
<feature type="chain" id="PRO_5045147911" description="CARDB domain-containing protein" evidence="2">
    <location>
        <begin position="34"/>
        <end position="176"/>
    </location>
</feature>
<feature type="region of interest" description="Disordered" evidence="1">
    <location>
        <begin position="33"/>
        <end position="58"/>
    </location>
</feature>
<dbReference type="InterPro" id="IPR013783">
    <property type="entry name" value="Ig-like_fold"/>
</dbReference>
<dbReference type="InterPro" id="IPR011635">
    <property type="entry name" value="CARDB"/>
</dbReference>
<accession>A0ABX7P4X4</accession>
<dbReference type="Gene3D" id="2.60.40.10">
    <property type="entry name" value="Immunoglobulins"/>
    <property type="match status" value="1"/>
</dbReference>
<protein>
    <recommendedName>
        <fullName evidence="3">CARDB domain-containing protein</fullName>
    </recommendedName>
</protein>
<dbReference type="Proteomes" id="UP000662747">
    <property type="component" value="Chromosome"/>
</dbReference>
<dbReference type="Pfam" id="PF07705">
    <property type="entry name" value="CARDB"/>
    <property type="match status" value="1"/>
</dbReference>
<evidence type="ECO:0000313" key="4">
    <source>
        <dbReference type="EMBL" id="QSQ25537.1"/>
    </source>
</evidence>
<keyword evidence="5" id="KW-1185">Reference proteome</keyword>
<name>A0ABX7P4X4_9BACT</name>
<dbReference type="RefSeq" id="WP_206727092.1">
    <property type="nucleotide sequence ID" value="NZ_CP071090.1"/>
</dbReference>
<dbReference type="EMBL" id="CP071090">
    <property type="protein sequence ID" value="QSQ25537.1"/>
    <property type="molecule type" value="Genomic_DNA"/>
</dbReference>
<gene>
    <name evidence="4" type="ORF">JY651_11635</name>
</gene>
<evidence type="ECO:0000256" key="2">
    <source>
        <dbReference type="SAM" id="SignalP"/>
    </source>
</evidence>
<feature type="signal peptide" evidence="2">
    <location>
        <begin position="1"/>
        <end position="33"/>
    </location>
</feature>
<reference evidence="4 5" key="1">
    <citation type="submission" date="2021-02" db="EMBL/GenBank/DDBJ databases">
        <title>De Novo genome assembly of isolated myxobacteria.</title>
        <authorList>
            <person name="Stevens D.C."/>
        </authorList>
    </citation>
    <scope>NUCLEOTIDE SEQUENCE [LARGE SCALE GENOMIC DNA]</scope>
    <source>
        <strain evidence="5">SCPEA02</strain>
    </source>
</reference>
<organism evidence="4 5">
    <name type="scientific">Pyxidicoccus parkwayensis</name>
    <dbReference type="NCBI Taxonomy" id="2813578"/>
    <lineage>
        <taxon>Bacteria</taxon>
        <taxon>Pseudomonadati</taxon>
        <taxon>Myxococcota</taxon>
        <taxon>Myxococcia</taxon>
        <taxon>Myxococcales</taxon>
        <taxon>Cystobacterineae</taxon>
        <taxon>Myxococcaceae</taxon>
        <taxon>Pyxidicoccus</taxon>
    </lineage>
</organism>
<evidence type="ECO:0000259" key="3">
    <source>
        <dbReference type="Pfam" id="PF07705"/>
    </source>
</evidence>